<feature type="non-terminal residue" evidence="4">
    <location>
        <position position="104"/>
    </location>
</feature>
<dbReference type="SUPFAM" id="SSF48726">
    <property type="entry name" value="Immunoglobulin"/>
    <property type="match status" value="1"/>
</dbReference>
<evidence type="ECO:0000256" key="2">
    <source>
        <dbReference type="ARBA" id="ARBA00023157"/>
    </source>
</evidence>
<dbReference type="GO" id="GO:0006955">
    <property type="term" value="P:immune response"/>
    <property type="evidence" value="ECO:0007669"/>
    <property type="project" value="TreeGrafter"/>
</dbReference>
<proteinExistence type="predicted"/>
<dbReference type="InterPro" id="IPR050488">
    <property type="entry name" value="Ig_Fc_receptor"/>
</dbReference>
<sequence length="104" mass="11335">QLPQPSLADWLVLQVPAQALLEGDALPLRCRAWGHKSVSKVQFFREREALGGPSQGAELHLPPLQLHHSGRYHCQGTVGPIYPGWQESALVTVAVQGEHPLSST</sequence>
<evidence type="ECO:0000313" key="4">
    <source>
        <dbReference type="EMBL" id="NXU32617.1"/>
    </source>
</evidence>
<feature type="non-terminal residue" evidence="4">
    <location>
        <position position="1"/>
    </location>
</feature>
<evidence type="ECO:0000313" key="5">
    <source>
        <dbReference type="Proteomes" id="UP000556761"/>
    </source>
</evidence>
<reference evidence="4 5" key="1">
    <citation type="submission" date="2019-09" db="EMBL/GenBank/DDBJ databases">
        <title>Bird 10,000 Genomes (B10K) Project - Family phase.</title>
        <authorList>
            <person name="Zhang G."/>
        </authorList>
    </citation>
    <scope>NUCLEOTIDE SEQUENCE [LARGE SCALE GENOMIC DNA]</scope>
    <source>
        <strain evidence="4">B10K-DU-029-24</strain>
        <tissue evidence="4">Muscle</tissue>
    </source>
</reference>
<name>A0A7L3JS14_THACH</name>
<evidence type="ECO:0000256" key="1">
    <source>
        <dbReference type="ARBA" id="ARBA00022729"/>
    </source>
</evidence>
<organism evidence="4 5">
    <name type="scientific">Thalassarche chlororhynchos</name>
    <name type="common">Atlantic yellow-nosed albatross</name>
    <name type="synonym">Diomedea chlororhynchos</name>
    <dbReference type="NCBI Taxonomy" id="54017"/>
    <lineage>
        <taxon>Eukaryota</taxon>
        <taxon>Metazoa</taxon>
        <taxon>Chordata</taxon>
        <taxon>Craniata</taxon>
        <taxon>Vertebrata</taxon>
        <taxon>Euteleostomi</taxon>
        <taxon>Archelosauria</taxon>
        <taxon>Archosauria</taxon>
        <taxon>Dinosauria</taxon>
        <taxon>Saurischia</taxon>
        <taxon>Theropoda</taxon>
        <taxon>Coelurosauria</taxon>
        <taxon>Aves</taxon>
        <taxon>Neognathae</taxon>
        <taxon>Neoaves</taxon>
        <taxon>Aequornithes</taxon>
        <taxon>Procellariiformes</taxon>
        <taxon>Diomedeidae</taxon>
        <taxon>Thalassarche</taxon>
    </lineage>
</organism>
<dbReference type="PROSITE" id="PS50835">
    <property type="entry name" value="IG_LIKE"/>
    <property type="match status" value="1"/>
</dbReference>
<dbReference type="GO" id="GO:0004888">
    <property type="term" value="F:transmembrane signaling receptor activity"/>
    <property type="evidence" value="ECO:0007669"/>
    <property type="project" value="TreeGrafter"/>
</dbReference>
<dbReference type="PANTHER" id="PTHR11481:SF64">
    <property type="entry name" value="FC RECEPTOR-LIKE PROTEIN 4"/>
    <property type="match status" value="1"/>
</dbReference>
<dbReference type="InterPro" id="IPR003599">
    <property type="entry name" value="Ig_sub"/>
</dbReference>
<dbReference type="Proteomes" id="UP000556761">
    <property type="component" value="Unassembled WGS sequence"/>
</dbReference>
<dbReference type="SMART" id="SM00409">
    <property type="entry name" value="IG"/>
    <property type="match status" value="1"/>
</dbReference>
<dbReference type="InterPro" id="IPR036179">
    <property type="entry name" value="Ig-like_dom_sf"/>
</dbReference>
<accession>A0A7L3JS14</accession>
<gene>
    <name evidence="4" type="primary">Fcrla</name>
    <name evidence="4" type="ORF">THACHL_R13088</name>
</gene>
<evidence type="ECO:0000259" key="3">
    <source>
        <dbReference type="PROSITE" id="PS50835"/>
    </source>
</evidence>
<dbReference type="OrthoDB" id="6151406at2759"/>
<keyword evidence="1" id="KW-0732">Signal</keyword>
<keyword evidence="2" id="KW-1015">Disulfide bond</keyword>
<dbReference type="GO" id="GO:0007166">
    <property type="term" value="P:cell surface receptor signaling pathway"/>
    <property type="evidence" value="ECO:0007669"/>
    <property type="project" value="TreeGrafter"/>
</dbReference>
<keyword evidence="5" id="KW-1185">Reference proteome</keyword>
<feature type="domain" description="Ig-like" evidence="3">
    <location>
        <begin position="5"/>
        <end position="92"/>
    </location>
</feature>
<dbReference type="AlphaFoldDB" id="A0A7L3JS14"/>
<comment type="caution">
    <text evidence="4">The sequence shown here is derived from an EMBL/GenBank/DDBJ whole genome shotgun (WGS) entry which is preliminary data.</text>
</comment>
<dbReference type="GO" id="GO:0009897">
    <property type="term" value="C:external side of plasma membrane"/>
    <property type="evidence" value="ECO:0007669"/>
    <property type="project" value="TreeGrafter"/>
</dbReference>
<dbReference type="PANTHER" id="PTHR11481">
    <property type="entry name" value="IMMUNOGLOBULIN FC RECEPTOR"/>
    <property type="match status" value="1"/>
</dbReference>
<dbReference type="Pfam" id="PF13895">
    <property type="entry name" value="Ig_2"/>
    <property type="match status" value="1"/>
</dbReference>
<dbReference type="Gene3D" id="2.60.40.10">
    <property type="entry name" value="Immunoglobulins"/>
    <property type="match status" value="1"/>
</dbReference>
<dbReference type="InterPro" id="IPR007110">
    <property type="entry name" value="Ig-like_dom"/>
</dbReference>
<protein>
    <submittedName>
        <fullName evidence="4">FCRLA protein</fullName>
    </submittedName>
</protein>
<dbReference type="EMBL" id="VZTW01059967">
    <property type="protein sequence ID" value="NXU32617.1"/>
    <property type="molecule type" value="Genomic_DNA"/>
</dbReference>
<dbReference type="InterPro" id="IPR013783">
    <property type="entry name" value="Ig-like_fold"/>
</dbReference>